<evidence type="ECO:0000256" key="8">
    <source>
        <dbReference type="ARBA" id="ARBA00023277"/>
    </source>
</evidence>
<dbReference type="Pfam" id="PF00734">
    <property type="entry name" value="CBM_1"/>
    <property type="match status" value="1"/>
</dbReference>
<keyword evidence="9 11" id="KW-0326">Glycosidase</keyword>
<proteinExistence type="inferred from homology"/>
<dbReference type="PROSITE" id="PS51761">
    <property type="entry name" value="GH11_3"/>
    <property type="match status" value="1"/>
</dbReference>
<evidence type="ECO:0000256" key="9">
    <source>
        <dbReference type="ARBA" id="ARBA00023295"/>
    </source>
</evidence>
<dbReference type="PANTHER" id="PTHR46828:SF3">
    <property type="entry name" value="ENDO-1,4-BETA-XYLANASE"/>
    <property type="match status" value="1"/>
</dbReference>
<dbReference type="InterPro" id="IPR000254">
    <property type="entry name" value="CBD"/>
</dbReference>
<comment type="catalytic activity">
    <reaction evidence="1 11 12">
        <text>Endohydrolysis of (1-&gt;4)-beta-D-xylosidic linkages in xylans.</text>
        <dbReference type="EC" id="3.2.1.8"/>
    </reaction>
</comment>
<dbReference type="GO" id="GO:0030248">
    <property type="term" value="F:cellulose binding"/>
    <property type="evidence" value="ECO:0007669"/>
    <property type="project" value="InterPro"/>
</dbReference>
<keyword evidence="6" id="KW-0732">Signal</keyword>
<dbReference type="GO" id="GO:0031176">
    <property type="term" value="F:endo-1,4-beta-xylanase activity"/>
    <property type="evidence" value="ECO:0007669"/>
    <property type="project" value="UniProtKB-UniRule"/>
</dbReference>
<dbReference type="EC" id="3.2.1.8" evidence="4 11"/>
<dbReference type="InterPro" id="IPR033123">
    <property type="entry name" value="GH11_dom"/>
</dbReference>
<dbReference type="InterPro" id="IPR001137">
    <property type="entry name" value="Glyco_hydro_11"/>
</dbReference>
<dbReference type="SMART" id="SM00236">
    <property type="entry name" value="fCBD"/>
    <property type="match status" value="1"/>
</dbReference>
<keyword evidence="8 11" id="KW-0119">Carbohydrate metabolism</keyword>
<dbReference type="UniPathway" id="UPA00114"/>
<protein>
    <recommendedName>
        <fullName evidence="4 11">Endo-1,4-beta-xylanase</fullName>
        <ecNumber evidence="4 11">3.2.1.8</ecNumber>
    </recommendedName>
</protein>
<dbReference type="Pfam" id="PF00457">
    <property type="entry name" value="Glyco_hydro_11"/>
    <property type="match status" value="1"/>
</dbReference>
<comment type="similarity">
    <text evidence="3 11 12">Belongs to the glycosyl hydrolase 11 (cellulase G) family.</text>
</comment>
<keyword evidence="10 11" id="KW-0624">Polysaccharide degradation</keyword>
<organism evidence="15">
    <name type="scientific">Neurospora sitophila</name>
    <name type="common">Chrysonilia sitophila</name>
    <dbReference type="NCBI Taxonomy" id="40126"/>
    <lineage>
        <taxon>Eukaryota</taxon>
        <taxon>Fungi</taxon>
        <taxon>Dikarya</taxon>
        <taxon>Ascomycota</taxon>
        <taxon>Pezizomycotina</taxon>
        <taxon>Sordariomycetes</taxon>
        <taxon>Sordariomycetidae</taxon>
        <taxon>Sordariales</taxon>
        <taxon>Sordariaceae</taxon>
        <taxon>Neurospora</taxon>
    </lineage>
</organism>
<comment type="pathway">
    <text evidence="2 11 12">Glycan degradation; xylan degradation.</text>
</comment>
<name>W5VXL4_NEUSI</name>
<evidence type="ECO:0000256" key="4">
    <source>
        <dbReference type="ARBA" id="ARBA00012590"/>
    </source>
</evidence>
<evidence type="ECO:0000259" key="13">
    <source>
        <dbReference type="PROSITE" id="PS51164"/>
    </source>
</evidence>
<evidence type="ECO:0000256" key="11">
    <source>
        <dbReference type="PROSITE-ProRule" id="PRU01097"/>
    </source>
</evidence>
<evidence type="ECO:0000256" key="3">
    <source>
        <dbReference type="ARBA" id="ARBA00007792"/>
    </source>
</evidence>
<evidence type="ECO:0000256" key="12">
    <source>
        <dbReference type="RuleBase" id="RU362015"/>
    </source>
</evidence>
<sequence>MVAFSSIPPTPRRPLALLAASTAISGVFALPGELPGQGSLFKRQTYTLPHGLSSATGTHNRVGCPVLIGYYFSFSLLAFSWLVSTDGQGSVRYTNEAGGQYTATWSGNGNSWVGGKGWMRNPGTDRTINYTGTYSPNGNSYLAVYGWTRNPLIEYYVVENFGTYNPSTGATRLGSVTSDGGFYDIYRTQRVNQPSIDGTATFYQYWSVRQQKGRHPSRVRTGGSVNMKNHFDAWTRSGLTLGTHNYQIPVLVRPPVATEGYFSSGSSTINVGASGGGDSTTPEDPGCCYRGILFQWQQYYQCWCQRRRTTTTPTNPGNGGDGSCAAKWGQCGGQGWSGATCCQSGSTCQAANQWYSLPGCVPVVFALRVQWYSQCV</sequence>
<reference evidence="15" key="1">
    <citation type="submission" date="2013-11" db="EMBL/GenBank/DDBJ databases">
        <title>Cloning and expression of a novel thermostable xylanase encoding gene (Nsixyn 11A) from Neurospora sitophila.</title>
        <authorList>
            <person name="Gomez Angulo J.H."/>
            <person name="Arrizon J.P."/>
            <person name="Arreola J."/>
            <person name="Gschaedler A.C."/>
            <person name="Herrera Lopez E.J."/>
            <person name="Amaya Delgado L."/>
        </authorList>
    </citation>
    <scope>NUCLEOTIDE SEQUENCE</scope>
    <source>
        <strain evidence="15">BDJ1I</strain>
    </source>
</reference>
<dbReference type="PROSITE" id="PS00777">
    <property type="entry name" value="GH11_2"/>
    <property type="match status" value="1"/>
</dbReference>
<dbReference type="Gene3D" id="2.60.120.180">
    <property type="match status" value="1"/>
</dbReference>
<dbReference type="InterPro" id="IPR033119">
    <property type="entry name" value="GH11_AS_2"/>
</dbReference>
<dbReference type="PROSITE" id="PS51164">
    <property type="entry name" value="CBM1_2"/>
    <property type="match status" value="1"/>
</dbReference>
<dbReference type="PANTHER" id="PTHR46828">
    <property type="entry name" value="ENDO-1,4-BETA-XYLANASE A-RELATED"/>
    <property type="match status" value="1"/>
</dbReference>
<feature type="domain" description="GH11" evidence="14">
    <location>
        <begin position="67"/>
        <end position="272"/>
    </location>
</feature>
<evidence type="ECO:0000313" key="15">
    <source>
        <dbReference type="EMBL" id="AHH92835.1"/>
    </source>
</evidence>
<dbReference type="AlphaFoldDB" id="W5VXL4"/>
<keyword evidence="5 11" id="KW-0858">Xylan degradation</keyword>
<evidence type="ECO:0000256" key="5">
    <source>
        <dbReference type="ARBA" id="ARBA00022651"/>
    </source>
</evidence>
<feature type="active site" description="Nucleophile" evidence="11">
    <location>
        <position position="154"/>
    </location>
</feature>
<accession>W5VXL4</accession>
<dbReference type="SUPFAM" id="SSF49899">
    <property type="entry name" value="Concanavalin A-like lectins/glucanases"/>
    <property type="match status" value="1"/>
</dbReference>
<gene>
    <name evidence="15" type="primary">xyn11A</name>
</gene>
<keyword evidence="7 11" id="KW-0378">Hydrolase</keyword>
<dbReference type="GO" id="GO:0005576">
    <property type="term" value="C:extracellular region"/>
    <property type="evidence" value="ECO:0007669"/>
    <property type="project" value="InterPro"/>
</dbReference>
<dbReference type="SUPFAM" id="SSF57180">
    <property type="entry name" value="Cellulose-binding domain"/>
    <property type="match status" value="1"/>
</dbReference>
<evidence type="ECO:0000256" key="6">
    <source>
        <dbReference type="ARBA" id="ARBA00022729"/>
    </source>
</evidence>
<dbReference type="InterPro" id="IPR018208">
    <property type="entry name" value="GH11_AS_1"/>
</dbReference>
<feature type="active site" description="Proton donor" evidence="11">
    <location>
        <position position="259"/>
    </location>
</feature>
<dbReference type="GO" id="GO:0045493">
    <property type="term" value="P:xylan catabolic process"/>
    <property type="evidence" value="ECO:0007669"/>
    <property type="project" value="UniProtKB-UniRule"/>
</dbReference>
<dbReference type="InterPro" id="IPR013319">
    <property type="entry name" value="GH11/12"/>
</dbReference>
<evidence type="ECO:0000256" key="7">
    <source>
        <dbReference type="ARBA" id="ARBA00022801"/>
    </source>
</evidence>
<dbReference type="InterPro" id="IPR035971">
    <property type="entry name" value="CBD_sf"/>
</dbReference>
<evidence type="ECO:0000256" key="10">
    <source>
        <dbReference type="ARBA" id="ARBA00023326"/>
    </source>
</evidence>
<evidence type="ECO:0000256" key="1">
    <source>
        <dbReference type="ARBA" id="ARBA00000681"/>
    </source>
</evidence>
<dbReference type="PRINTS" id="PR00911">
    <property type="entry name" value="GLHYDRLASE11"/>
</dbReference>
<dbReference type="EMBL" id="KF830691">
    <property type="protein sequence ID" value="AHH92835.1"/>
    <property type="molecule type" value="Genomic_DNA"/>
</dbReference>
<feature type="domain" description="CBM1" evidence="13">
    <location>
        <begin position="323"/>
        <end position="376"/>
    </location>
</feature>
<evidence type="ECO:0000256" key="2">
    <source>
        <dbReference type="ARBA" id="ARBA00004851"/>
    </source>
</evidence>
<dbReference type="InterPro" id="IPR013320">
    <property type="entry name" value="ConA-like_dom_sf"/>
</dbReference>
<dbReference type="PROSITE" id="PS00776">
    <property type="entry name" value="GH11_1"/>
    <property type="match status" value="1"/>
</dbReference>
<evidence type="ECO:0000259" key="14">
    <source>
        <dbReference type="PROSITE" id="PS51761"/>
    </source>
</evidence>